<dbReference type="EMBL" id="CP163435">
    <property type="protein sequence ID" value="XDQ23220.1"/>
    <property type="molecule type" value="Genomic_DNA"/>
</dbReference>
<reference evidence="1" key="1">
    <citation type="submission" date="2024-07" db="EMBL/GenBank/DDBJ databases">
        <authorList>
            <person name="Yu S.T."/>
        </authorList>
    </citation>
    <scope>NUCLEOTIDE SEQUENCE</scope>
    <source>
        <strain evidence="1">R21</strain>
    </source>
</reference>
<dbReference type="RefSeq" id="WP_369228769.1">
    <property type="nucleotide sequence ID" value="NZ_CP163435.1"/>
</dbReference>
<organism evidence="1">
    <name type="scientific">Streptomyces sp. R21</name>
    <dbReference type="NCBI Taxonomy" id="3238627"/>
    <lineage>
        <taxon>Bacteria</taxon>
        <taxon>Bacillati</taxon>
        <taxon>Actinomycetota</taxon>
        <taxon>Actinomycetes</taxon>
        <taxon>Kitasatosporales</taxon>
        <taxon>Streptomycetaceae</taxon>
        <taxon>Streptomyces</taxon>
    </lineage>
</organism>
<evidence type="ECO:0000313" key="1">
    <source>
        <dbReference type="EMBL" id="XDQ23220.1"/>
    </source>
</evidence>
<accession>A0AB39NX03</accession>
<sequence length="148" mass="16310">MSSDGANDIRQWGRSLFERQQRPVTWAGHVLEAASMSLGRAPEIEAALEMAADQTQWGRGRELFDLVRRSSLGMEDRPAEQLFFRLAELVGKLAHNAAGPFPHFDHHAGWQIGPIAYRLAAEVQDPALQDRLASALGSWPTIEPGTAP</sequence>
<dbReference type="AlphaFoldDB" id="A0AB39NX03"/>
<protein>
    <submittedName>
        <fullName evidence="1">Uncharacterized protein</fullName>
    </submittedName>
</protein>
<name>A0AB39NX03_9ACTN</name>
<proteinExistence type="predicted"/>
<gene>
    <name evidence="1" type="ORF">AB5J56_00100</name>
</gene>